<dbReference type="EMBL" id="CP022048">
    <property type="protein sequence ID" value="ASE39295.1"/>
    <property type="molecule type" value="Genomic_DNA"/>
</dbReference>
<dbReference type="EMBL" id="UAQP01000014">
    <property type="protein sequence ID" value="SPU55181.1"/>
    <property type="molecule type" value="Genomic_DNA"/>
</dbReference>
<dbReference type="GO" id="GO:0005886">
    <property type="term" value="C:plasma membrane"/>
    <property type="evidence" value="ECO:0007669"/>
    <property type="project" value="TreeGrafter"/>
</dbReference>
<dbReference type="Pfam" id="PF04234">
    <property type="entry name" value="CopC"/>
    <property type="match status" value="1"/>
</dbReference>
<feature type="chain" id="PRO_5033291498" evidence="7">
    <location>
        <begin position="28"/>
        <end position="120"/>
    </location>
</feature>
<keyword evidence="3" id="KW-0479">Metal-binding</keyword>
<dbReference type="GO" id="GO:0046688">
    <property type="term" value="P:response to copper ion"/>
    <property type="evidence" value="ECO:0007669"/>
    <property type="project" value="InterPro"/>
</dbReference>
<dbReference type="KEGG" id="bvc:CEP68_07130"/>
<proteinExistence type="inferred from homology"/>
<evidence type="ECO:0000313" key="11">
    <source>
        <dbReference type="EMBL" id="SPU55181.1"/>
    </source>
</evidence>
<comment type="similarity">
    <text evidence="2">Belongs to the CopC family.</text>
</comment>
<dbReference type="Gene3D" id="2.60.40.1220">
    <property type="match status" value="1"/>
</dbReference>
<evidence type="ECO:0000313" key="12">
    <source>
        <dbReference type="Proteomes" id="UP000197050"/>
    </source>
</evidence>
<dbReference type="RefSeq" id="WP_088582513.1">
    <property type="nucleotide sequence ID" value="NZ_CP022048.2"/>
</dbReference>
<evidence type="ECO:0000256" key="2">
    <source>
        <dbReference type="ARBA" id="ARBA00010509"/>
    </source>
</evidence>
<dbReference type="PANTHER" id="PTHR34820">
    <property type="entry name" value="INNER MEMBRANE PROTEIN YEBZ"/>
    <property type="match status" value="1"/>
</dbReference>
<evidence type="ECO:0000256" key="3">
    <source>
        <dbReference type="ARBA" id="ARBA00022723"/>
    </source>
</evidence>
<evidence type="ECO:0000313" key="13">
    <source>
        <dbReference type="Proteomes" id="UP000251186"/>
    </source>
</evidence>
<comment type="subcellular location">
    <subcellularLocation>
        <location evidence="1">Periplasm</location>
    </subcellularLocation>
</comment>
<feature type="signal peptide" evidence="7">
    <location>
        <begin position="1"/>
        <end position="27"/>
    </location>
</feature>
<feature type="domain" description="CopC" evidence="8">
    <location>
        <begin position="26"/>
        <end position="119"/>
    </location>
</feature>
<evidence type="ECO:0000256" key="1">
    <source>
        <dbReference type="ARBA" id="ARBA00004418"/>
    </source>
</evidence>
<evidence type="ECO:0000313" key="10">
    <source>
        <dbReference type="EMBL" id="MBB5772587.1"/>
    </source>
</evidence>
<dbReference type="InterPro" id="IPR014755">
    <property type="entry name" value="Cu-Rt/internalin_Ig-like"/>
</dbReference>
<dbReference type="GeneID" id="34016536"/>
<evidence type="ECO:0000256" key="5">
    <source>
        <dbReference type="ARBA" id="ARBA00022764"/>
    </source>
</evidence>
<dbReference type="SUPFAM" id="SSF81296">
    <property type="entry name" value="E set domains"/>
    <property type="match status" value="1"/>
</dbReference>
<reference evidence="9" key="2">
    <citation type="submission" date="2017-12" db="EMBL/GenBank/DDBJ databases">
        <title>FDA dAtabase for Regulatory Grade micrObial Sequences (FDA-ARGOS): Supporting development and validation of Infectious Disease Dx tests.</title>
        <authorList>
            <person name="Campos J."/>
            <person name="Goldberg B."/>
            <person name="Tallon L."/>
            <person name="Sadzewicz L."/>
            <person name="Sengamalay N."/>
            <person name="Ott S."/>
            <person name="Godinez A."/>
            <person name="Nagaraj S."/>
            <person name="Vavikolanu K."/>
            <person name="Vyas G."/>
            <person name="Nadendla S."/>
            <person name="Aluvathingal J."/>
            <person name="Geyer C."/>
            <person name="Nandy P."/>
            <person name="Hobson J."/>
            <person name="Sichtig H."/>
        </authorList>
    </citation>
    <scope>NUCLEOTIDE SEQUENCE</scope>
    <source>
        <strain evidence="9">FDAARGOS_289</strain>
    </source>
</reference>
<keyword evidence="5" id="KW-0574">Periplasm</keyword>
<gene>
    <name evidence="11" type="primary">copC_2</name>
    <name evidence="9" type="ORF">CEP68_07130</name>
    <name evidence="10" type="ORF">HNP47_002603</name>
    <name evidence="11" type="ORF">NCTC11166_02576</name>
</gene>
<dbReference type="GO" id="GO:0042597">
    <property type="term" value="C:periplasmic space"/>
    <property type="evidence" value="ECO:0007669"/>
    <property type="project" value="UniProtKB-SubCell"/>
</dbReference>
<dbReference type="InterPro" id="IPR032694">
    <property type="entry name" value="CopC/D"/>
</dbReference>
<name>A0A1Z3U7Q7_BREVE</name>
<keyword evidence="4 7" id="KW-0732">Signal</keyword>
<dbReference type="InterPro" id="IPR047685">
    <property type="entry name" value="CopC-like"/>
</dbReference>
<dbReference type="GO" id="GO:0005507">
    <property type="term" value="F:copper ion binding"/>
    <property type="evidence" value="ECO:0007669"/>
    <property type="project" value="InterPro"/>
</dbReference>
<dbReference type="EMBL" id="JACHLJ010000003">
    <property type="protein sequence ID" value="MBB5772587.1"/>
    <property type="molecule type" value="Genomic_DNA"/>
</dbReference>
<evidence type="ECO:0000256" key="6">
    <source>
        <dbReference type="ARBA" id="ARBA00023008"/>
    </source>
</evidence>
<reference evidence="11 13" key="3">
    <citation type="submission" date="2018-06" db="EMBL/GenBank/DDBJ databases">
        <authorList>
            <consortium name="Pathogen Informatics"/>
            <person name="Doyle S."/>
        </authorList>
    </citation>
    <scope>NUCLEOTIDE SEQUENCE [LARGE SCALE GENOMIC DNA]</scope>
    <source>
        <strain evidence="11 13">NCTC11166</strain>
    </source>
</reference>
<evidence type="ECO:0000313" key="14">
    <source>
        <dbReference type="Proteomes" id="UP000556201"/>
    </source>
</evidence>
<protein>
    <submittedName>
        <fullName evidence="9 11">Copper resistance protein C</fullName>
    </submittedName>
    <submittedName>
        <fullName evidence="10">Methionine-rich copper-binding protein CopC</fullName>
    </submittedName>
</protein>
<evidence type="ECO:0000256" key="7">
    <source>
        <dbReference type="SAM" id="SignalP"/>
    </source>
</evidence>
<keyword evidence="6" id="KW-0186">Copper</keyword>
<dbReference type="InterPro" id="IPR007348">
    <property type="entry name" value="CopC_dom"/>
</dbReference>
<dbReference type="Proteomes" id="UP000556201">
    <property type="component" value="Unassembled WGS sequence"/>
</dbReference>
<dbReference type="InterPro" id="IPR014756">
    <property type="entry name" value="Ig_E-set"/>
</dbReference>
<evidence type="ECO:0000259" key="8">
    <source>
        <dbReference type="Pfam" id="PF04234"/>
    </source>
</evidence>
<dbReference type="GO" id="GO:0006825">
    <property type="term" value="P:copper ion transport"/>
    <property type="evidence" value="ECO:0007669"/>
    <property type="project" value="InterPro"/>
</dbReference>
<evidence type="ECO:0000256" key="4">
    <source>
        <dbReference type="ARBA" id="ARBA00022729"/>
    </source>
</evidence>
<dbReference type="Proteomes" id="UP000197050">
    <property type="component" value="Chromosome"/>
</dbReference>
<dbReference type="AlphaFoldDB" id="A0A1Z3U7Q7"/>
<evidence type="ECO:0000313" key="9">
    <source>
        <dbReference type="EMBL" id="ASE39295.1"/>
    </source>
</evidence>
<dbReference type="NCBIfam" id="NF033814">
    <property type="entry name" value="copper_CopC"/>
    <property type="match status" value="1"/>
</dbReference>
<accession>A0A1Z3U7Q7</accession>
<sequence length="120" mass="12035">MTTRKILSVVGAVGALLLGATQAAAHARVVASNPAASASIASPRSLTVTFSERVVPAFSGLEVVNAAGAKFPVATTVSDDGMTVSGRTARPLAAGAYSLNWHAASADGHRMTGAIAFTVR</sequence>
<dbReference type="Proteomes" id="UP000251186">
    <property type="component" value="Unassembled WGS sequence"/>
</dbReference>
<dbReference type="PANTHER" id="PTHR34820:SF4">
    <property type="entry name" value="INNER MEMBRANE PROTEIN YEBZ"/>
    <property type="match status" value="1"/>
</dbReference>
<reference evidence="12" key="1">
    <citation type="submission" date="2017-06" db="EMBL/GenBank/DDBJ databases">
        <title>FDA dAtabase for Regulatory Grade micrObial Sequences (FDA-ARGOS): Supporting development and validation of Infectious Disease Dx tests.</title>
        <authorList>
            <person name="Minogue T."/>
            <person name="Wolcott M."/>
            <person name="Wasieloski L."/>
            <person name="Aguilar W."/>
            <person name="Moore D."/>
            <person name="Tallon L."/>
            <person name="Sadzewicz L."/>
            <person name="Sengamalay N."/>
            <person name="Ott S."/>
            <person name="Godinez A."/>
            <person name="Nagaraj S."/>
            <person name="Nadendla S."/>
            <person name="Geyer C."/>
            <person name="Sichtig H."/>
        </authorList>
    </citation>
    <scope>NUCLEOTIDE SEQUENCE [LARGE SCALE GENOMIC DNA]</scope>
    <source>
        <strain evidence="12">FDAARGOS_289</strain>
    </source>
</reference>
<organism evidence="9 12">
    <name type="scientific">Brevundimonas vesicularis</name>
    <name type="common">Pseudomonas vesicularis</name>
    <dbReference type="NCBI Taxonomy" id="41276"/>
    <lineage>
        <taxon>Bacteria</taxon>
        <taxon>Pseudomonadati</taxon>
        <taxon>Pseudomonadota</taxon>
        <taxon>Alphaproteobacteria</taxon>
        <taxon>Caulobacterales</taxon>
        <taxon>Caulobacteraceae</taxon>
        <taxon>Brevundimonas</taxon>
    </lineage>
</organism>
<reference evidence="10 14" key="4">
    <citation type="submission" date="2020-08" db="EMBL/GenBank/DDBJ databases">
        <title>Functional genomics of gut bacteria from endangered species of beetles.</title>
        <authorList>
            <person name="Carlos-Shanley C."/>
        </authorList>
    </citation>
    <scope>NUCLEOTIDE SEQUENCE [LARGE SCALE GENOMIC DNA]</scope>
    <source>
        <strain evidence="10 14">S00192</strain>
    </source>
</reference>